<dbReference type="InterPro" id="IPR051085">
    <property type="entry name" value="MB_O-acyltransferase"/>
</dbReference>
<dbReference type="PANTHER" id="PTHR13285:SF18">
    <property type="entry name" value="PROTEIN-CYSTEINE N-PALMITOYLTRANSFERASE RASP"/>
    <property type="match status" value="1"/>
</dbReference>
<evidence type="ECO:0000313" key="4">
    <source>
        <dbReference type="Proteomes" id="UP001203297"/>
    </source>
</evidence>
<keyword evidence="2" id="KW-0812">Transmembrane</keyword>
<dbReference type="GO" id="GO:0006506">
    <property type="term" value="P:GPI anchor biosynthetic process"/>
    <property type="evidence" value="ECO:0007669"/>
    <property type="project" value="TreeGrafter"/>
</dbReference>
<organism evidence="3 4">
    <name type="scientific">Multifurca ochricompacta</name>
    <dbReference type="NCBI Taxonomy" id="376703"/>
    <lineage>
        <taxon>Eukaryota</taxon>
        <taxon>Fungi</taxon>
        <taxon>Dikarya</taxon>
        <taxon>Basidiomycota</taxon>
        <taxon>Agaricomycotina</taxon>
        <taxon>Agaricomycetes</taxon>
        <taxon>Russulales</taxon>
        <taxon>Russulaceae</taxon>
        <taxon>Multifurca</taxon>
    </lineage>
</organism>
<dbReference type="PANTHER" id="PTHR13285">
    <property type="entry name" value="ACYLTRANSFERASE"/>
    <property type="match status" value="1"/>
</dbReference>
<feature type="transmembrane region" description="Helical" evidence="2">
    <location>
        <begin position="352"/>
        <end position="370"/>
    </location>
</feature>
<dbReference type="GO" id="GO:0016020">
    <property type="term" value="C:membrane"/>
    <property type="evidence" value="ECO:0007669"/>
    <property type="project" value="GOC"/>
</dbReference>
<evidence type="ECO:0000256" key="2">
    <source>
        <dbReference type="SAM" id="Phobius"/>
    </source>
</evidence>
<keyword evidence="4" id="KW-1185">Reference proteome</keyword>
<dbReference type="EMBL" id="WTXG01000064">
    <property type="protein sequence ID" value="KAI0295061.1"/>
    <property type="molecule type" value="Genomic_DNA"/>
</dbReference>
<proteinExistence type="inferred from homology"/>
<reference evidence="3" key="1">
    <citation type="journal article" date="2022" name="New Phytol.">
        <title>Evolutionary transition to the ectomycorrhizal habit in the genomes of a hyperdiverse lineage of mushroom-forming fungi.</title>
        <authorList>
            <person name="Looney B."/>
            <person name="Miyauchi S."/>
            <person name="Morin E."/>
            <person name="Drula E."/>
            <person name="Courty P.E."/>
            <person name="Kohler A."/>
            <person name="Kuo A."/>
            <person name="LaButti K."/>
            <person name="Pangilinan J."/>
            <person name="Lipzen A."/>
            <person name="Riley R."/>
            <person name="Andreopoulos W."/>
            <person name="He G."/>
            <person name="Johnson J."/>
            <person name="Nolan M."/>
            <person name="Tritt A."/>
            <person name="Barry K.W."/>
            <person name="Grigoriev I.V."/>
            <person name="Nagy L.G."/>
            <person name="Hibbett D."/>
            <person name="Henrissat B."/>
            <person name="Matheny P.B."/>
            <person name="Labbe J."/>
            <person name="Martin F.M."/>
        </authorList>
    </citation>
    <scope>NUCLEOTIDE SEQUENCE</scope>
    <source>
        <strain evidence="3">BPL690</strain>
    </source>
</reference>
<keyword evidence="2" id="KW-1133">Transmembrane helix</keyword>
<name>A0AAD4LYE8_9AGAM</name>
<comment type="caution">
    <text evidence="3">The sequence shown here is derived from an EMBL/GenBank/DDBJ whole genome shotgun (WGS) entry which is preliminary data.</text>
</comment>
<dbReference type="GO" id="GO:0005783">
    <property type="term" value="C:endoplasmic reticulum"/>
    <property type="evidence" value="ECO:0007669"/>
    <property type="project" value="TreeGrafter"/>
</dbReference>
<accession>A0AAD4LYE8</accession>
<feature type="transmembrane region" description="Helical" evidence="2">
    <location>
        <begin position="306"/>
        <end position="325"/>
    </location>
</feature>
<comment type="similarity">
    <text evidence="1">Belongs to the membrane-bound acyltransferase family.</text>
</comment>
<gene>
    <name evidence="3" type="ORF">B0F90DRAFT_1811558</name>
</gene>
<feature type="transmembrane region" description="Helical" evidence="2">
    <location>
        <begin position="408"/>
        <end position="427"/>
    </location>
</feature>
<dbReference type="GO" id="GO:0008374">
    <property type="term" value="F:O-acyltransferase activity"/>
    <property type="evidence" value="ECO:0007669"/>
    <property type="project" value="TreeGrafter"/>
</dbReference>
<keyword evidence="2" id="KW-0472">Membrane</keyword>
<protein>
    <submittedName>
        <fullName evidence="3">Uncharacterized protein</fullName>
    </submittedName>
</protein>
<evidence type="ECO:0000256" key="1">
    <source>
        <dbReference type="ARBA" id="ARBA00010323"/>
    </source>
</evidence>
<feature type="transmembrane region" description="Helical" evidence="2">
    <location>
        <begin position="251"/>
        <end position="267"/>
    </location>
</feature>
<feature type="transmembrane region" description="Helical" evidence="2">
    <location>
        <begin position="273"/>
        <end position="294"/>
    </location>
</feature>
<feature type="transmembrane region" description="Helical" evidence="2">
    <location>
        <begin position="48"/>
        <end position="67"/>
    </location>
</feature>
<feature type="transmembrane region" description="Helical" evidence="2">
    <location>
        <begin position="115"/>
        <end position="134"/>
    </location>
</feature>
<dbReference type="AlphaFoldDB" id="A0AAD4LYE8"/>
<feature type="transmembrane region" description="Helical" evidence="2">
    <location>
        <begin position="377"/>
        <end position="396"/>
    </location>
</feature>
<dbReference type="Proteomes" id="UP001203297">
    <property type="component" value="Unassembled WGS sequence"/>
</dbReference>
<evidence type="ECO:0000313" key="3">
    <source>
        <dbReference type="EMBL" id="KAI0295061.1"/>
    </source>
</evidence>
<sequence>MGDFTLQMPPSPRSHLEVITGGSEPDKLQRRGGIVRETRPSRWRSLEFLLYCAIFLVTVPCMVYAPVHSDPVGLPVISLVLFSPRWLPETHSNYNLYRHRLAEGWLPEIETYSRAFDITLGALITAFFILKYAYTRPITNGSVPANNLYRLPFYLLFSNYALTKATGGTRLAMPVTWLFNSGVLLLNERYEGYAFAGLHPGFSKWPPSPPLACSPRKKGLTDDDHYAGSAVSDKKRAAVFRPRATYTFRNYLGYALYAPLYIAGPIITFNEFMWQDIALLIMKILIHAMHVVAIKDANAWSRMTPAQLSMVGFWNLIFVWLKLLLPWRFFRLWALADGLDPPENMVRCMAPGTRQLAATSVLIFTFAALRHDLTPRILAWGWLAVLLILPEVVVRIALPPSSFGDRWWYRHVCAVGGVFNILLMMSAS</sequence>